<reference evidence="2 4" key="2">
    <citation type="submission" date="2018-11" db="EMBL/GenBank/DDBJ databases">
        <authorList>
            <consortium name="Pathogen Informatics"/>
        </authorList>
    </citation>
    <scope>NUCLEOTIDE SEQUENCE [LARGE SCALE GENOMIC DNA]</scope>
</reference>
<dbReference type="Proteomes" id="UP000274756">
    <property type="component" value="Unassembled WGS sequence"/>
</dbReference>
<keyword evidence="4" id="KW-1185">Reference proteome</keyword>
<evidence type="ECO:0000313" key="5">
    <source>
        <dbReference type="WBParaSite" id="DME_0000761801-mRNA-1"/>
    </source>
</evidence>
<dbReference type="Pfam" id="PF00561">
    <property type="entry name" value="Abhydrolase_1"/>
    <property type="match status" value="1"/>
</dbReference>
<dbReference type="InterPro" id="IPR029058">
    <property type="entry name" value="AB_hydrolase_fold"/>
</dbReference>
<dbReference type="WBParaSite" id="DME_0000761801-mRNA-1">
    <property type="protein sequence ID" value="DME_0000761801-mRNA-1"/>
    <property type="gene ID" value="DME_0000761801"/>
</dbReference>
<evidence type="ECO:0000313" key="4">
    <source>
        <dbReference type="Proteomes" id="UP000274756"/>
    </source>
</evidence>
<gene>
    <name evidence="2" type="ORF">DME_LOCUS1885</name>
</gene>
<organism evidence="3 5">
    <name type="scientific">Dracunculus medinensis</name>
    <name type="common">Guinea worm</name>
    <dbReference type="NCBI Taxonomy" id="318479"/>
    <lineage>
        <taxon>Eukaryota</taxon>
        <taxon>Metazoa</taxon>
        <taxon>Ecdysozoa</taxon>
        <taxon>Nematoda</taxon>
        <taxon>Chromadorea</taxon>
        <taxon>Rhabditida</taxon>
        <taxon>Spirurina</taxon>
        <taxon>Dracunculoidea</taxon>
        <taxon>Dracunculidae</taxon>
        <taxon>Dracunculus</taxon>
    </lineage>
</organism>
<evidence type="ECO:0000313" key="3">
    <source>
        <dbReference type="Proteomes" id="UP000038040"/>
    </source>
</evidence>
<dbReference type="GO" id="GO:0017171">
    <property type="term" value="F:serine hydrolase activity"/>
    <property type="evidence" value="ECO:0007669"/>
    <property type="project" value="TreeGrafter"/>
</dbReference>
<dbReference type="STRING" id="318479.A0A158Q5K3"/>
<feature type="domain" description="AB hydrolase-1" evidence="1">
    <location>
        <begin position="64"/>
        <end position="171"/>
    </location>
</feature>
<evidence type="ECO:0000313" key="2">
    <source>
        <dbReference type="EMBL" id="VDN51912.1"/>
    </source>
</evidence>
<accession>A0A158Q5K3</accession>
<dbReference type="PANTHER" id="PTHR46331:SF2">
    <property type="entry name" value="VALACYCLOVIR HYDROLASE"/>
    <property type="match status" value="1"/>
</dbReference>
<sequence>MVNPEINNSGDSAFQKHANIGTACDSPVCSQKLATIDDEIIESTMMIDDQLIGYCSYGHGETKLLFICGGVGCYKKDYPEHVLRAFDSLVYTIVCIDPPGYGKSRPPDRKQEVNRCMKDAGFCIKLMEQLNFTPFSVLGWSEGARTAVHVAGQGKHLVKAMILLAPATRIDQRGAGIFKGMRNLDDWLPGALEIYLQYYSKEFVAKQWADLCDVAIQVYELLGGRFPSDYILPTLKIPALVITGGMDRFCGDPKYFPTVLSNCK</sequence>
<proteinExistence type="predicted"/>
<dbReference type="Gene3D" id="3.40.50.1820">
    <property type="entry name" value="alpha/beta hydrolase"/>
    <property type="match status" value="1"/>
</dbReference>
<dbReference type="SUPFAM" id="SSF53474">
    <property type="entry name" value="alpha/beta-Hydrolases"/>
    <property type="match status" value="1"/>
</dbReference>
<dbReference type="PANTHER" id="PTHR46331">
    <property type="entry name" value="VALACYCLOVIR HYDROLASE"/>
    <property type="match status" value="1"/>
</dbReference>
<dbReference type="OrthoDB" id="19657at2759"/>
<dbReference type="AlphaFoldDB" id="A0A158Q5K3"/>
<dbReference type="Proteomes" id="UP000038040">
    <property type="component" value="Unplaced"/>
</dbReference>
<evidence type="ECO:0000259" key="1">
    <source>
        <dbReference type="Pfam" id="PF00561"/>
    </source>
</evidence>
<reference evidence="5" key="1">
    <citation type="submission" date="2016-04" db="UniProtKB">
        <authorList>
            <consortium name="WormBaseParasite"/>
        </authorList>
    </citation>
    <scope>IDENTIFICATION</scope>
</reference>
<dbReference type="EMBL" id="UYYG01000036">
    <property type="protein sequence ID" value="VDN51912.1"/>
    <property type="molecule type" value="Genomic_DNA"/>
</dbReference>
<protein>
    <submittedName>
        <fullName evidence="5">AB hydrolase-1 domain-containing protein</fullName>
    </submittedName>
</protein>
<dbReference type="InterPro" id="IPR000073">
    <property type="entry name" value="AB_hydrolase_1"/>
</dbReference>
<name>A0A158Q5K3_DRAME</name>